<keyword evidence="1" id="KW-0614">Plasmid</keyword>
<organism evidence="1 2">
    <name type="scientific">Priestia megaterium (strain ATCC 12872 / QMB1551)</name>
    <name type="common">Bacillus megaterium</name>
    <dbReference type="NCBI Taxonomy" id="545693"/>
    <lineage>
        <taxon>Bacteria</taxon>
        <taxon>Bacillati</taxon>
        <taxon>Bacillota</taxon>
        <taxon>Bacilli</taxon>
        <taxon>Bacillales</taxon>
        <taxon>Bacillaceae</taxon>
        <taxon>Priestia</taxon>
    </lineage>
</organism>
<keyword evidence="2" id="KW-1185">Reference proteome</keyword>
<dbReference type="EMBL" id="CP001988">
    <property type="protein sequence ID" value="ADE72407.1"/>
    <property type="molecule type" value="Genomic_DNA"/>
</dbReference>
<dbReference type="AlphaFoldDB" id="D5E3N2"/>
<dbReference type="HOGENOM" id="CLU_3149536_0_0_9"/>
<evidence type="ECO:0000313" key="2">
    <source>
        <dbReference type="Proteomes" id="UP000000935"/>
    </source>
</evidence>
<reference evidence="1 2" key="1">
    <citation type="journal article" date="2011" name="J. Bacteriol.">
        <title>Genome sequences of the biotechnologically important Bacillus megaterium strains QM B1551 and DSM319.</title>
        <authorList>
            <person name="Eppinger M."/>
            <person name="Bunk B."/>
            <person name="Johns M.A."/>
            <person name="Edirisinghe J.N."/>
            <person name="Kutumbaka K.K."/>
            <person name="Koenig S.S."/>
            <person name="Huot Creasy H."/>
            <person name="Rosovitz M.J."/>
            <person name="Riley D.R."/>
            <person name="Daugherty S."/>
            <person name="Martin M."/>
            <person name="Elbourne L.D."/>
            <person name="Paulsen I."/>
            <person name="Biedendieck R."/>
            <person name="Braun C."/>
            <person name="Grayburn S."/>
            <person name="Dhingra S."/>
            <person name="Lukyanchuk V."/>
            <person name="Ball B."/>
            <person name="Ul-Qamar R."/>
            <person name="Seibel J."/>
            <person name="Bremer E."/>
            <person name="Jahn D."/>
            <person name="Ravel J."/>
            <person name="Vary P.S."/>
        </authorList>
    </citation>
    <scope>NUCLEOTIDE SEQUENCE [LARGE SCALE GENOMIC DNA]</scope>
    <source>
        <strain evidence="2">ATCC 12872 / QMB1551</strain>
        <plasmid evidence="1">pBM500</plasmid>
    </source>
</reference>
<geneLocation type="plasmid" evidence="1 2">
    <name>pBM500</name>
</geneLocation>
<protein>
    <submittedName>
        <fullName evidence="1">Uncharacterized protein</fullName>
    </submittedName>
</protein>
<accession>D5E3N2</accession>
<evidence type="ECO:0000313" key="1">
    <source>
        <dbReference type="EMBL" id="ADE72407.1"/>
    </source>
</evidence>
<proteinExistence type="predicted"/>
<gene>
    <name evidence="1" type="ordered locus">BMQ_pBM50068</name>
</gene>
<name>D5E3N2_PRIM1</name>
<dbReference type="Proteomes" id="UP000000935">
    <property type="component" value="Plasmid pBM500"/>
</dbReference>
<sequence>MQNIKTILRIFETKIGIKKVQKRFFLIPSELLTLFNKTLLFICLYKEF</sequence>
<dbReference type="KEGG" id="bmq:BMQ_pBM50068"/>